<dbReference type="NCBIfam" id="NF008217">
    <property type="entry name" value="PRK10984.1"/>
    <property type="match status" value="1"/>
</dbReference>
<gene>
    <name evidence="5" type="primary">crl</name>
    <name evidence="6" type="ORF">BA171_04550</name>
</gene>
<dbReference type="EMBL" id="CP016303">
    <property type="protein sequence ID" value="ASX26352.1"/>
    <property type="molecule type" value="Genomic_DNA"/>
</dbReference>
<keyword evidence="3 5" id="KW-0010">Activator</keyword>
<dbReference type="Pfam" id="PF07417">
    <property type="entry name" value="Crl"/>
    <property type="match status" value="1"/>
</dbReference>
<evidence type="ECO:0000256" key="5">
    <source>
        <dbReference type="HAMAP-Rule" id="MF_01178"/>
    </source>
</evidence>
<evidence type="ECO:0000313" key="6">
    <source>
        <dbReference type="EMBL" id="ASX26352.1"/>
    </source>
</evidence>
<dbReference type="InterPro" id="IPR009986">
    <property type="entry name" value="Tscrpt_reg_Crl"/>
</dbReference>
<comment type="subcellular location">
    <subcellularLocation>
        <location evidence="5">Cytoplasm</location>
    </subcellularLocation>
</comment>
<dbReference type="HAMAP" id="MF_01178">
    <property type="entry name" value="Crl"/>
    <property type="match status" value="1"/>
</dbReference>
<organism evidence="6 7">
    <name type="scientific">Candidatus Hamiltonella defensa</name>
    <name type="common">Bemisia tabaci</name>
    <dbReference type="NCBI Taxonomy" id="672795"/>
    <lineage>
        <taxon>Bacteria</taxon>
        <taxon>Pseudomonadati</taxon>
        <taxon>Pseudomonadota</taxon>
        <taxon>Gammaproteobacteria</taxon>
        <taxon>Enterobacterales</taxon>
        <taxon>Enterobacteriaceae</taxon>
        <taxon>aphid secondary symbionts</taxon>
        <taxon>Candidatus Williamhamiltonella</taxon>
    </lineage>
</organism>
<evidence type="ECO:0000256" key="2">
    <source>
        <dbReference type="ARBA" id="ARBA00023015"/>
    </source>
</evidence>
<dbReference type="AlphaFoldDB" id="A0A249E001"/>
<sequence>MPLINAHPKCKLMKCFAALGPYLRESHCQKDYFFFDCLAVCVDIKFALEKRQFWGWWLELRPEDKCFIYTYQFGLYTQEEQWMVKKIKAADIQQKLETTFIDFYERLNEMLASIDCELRLASNINVLPNMTRLLVSQ</sequence>
<protein>
    <recommendedName>
        <fullName evidence="5">Sigma factor-binding protein Crl</fullName>
    </recommendedName>
</protein>
<reference evidence="6 7" key="2">
    <citation type="submission" date="2017-09" db="EMBL/GenBank/DDBJ databases">
        <title>The genome of whitefly Bemisia tabaci, a global crop pest, provides novel insights into virus transmission, host adaptation and insecticide resistance.</title>
        <authorList>
            <person name="Kaur N."/>
            <person name="Kliot A."/>
            <person name="Pinheiro P.V."/>
            <person name="Luan J."/>
            <person name="Zheng Y."/>
            <person name="Liu W."/>
            <person name="Sun H."/>
            <person name="Yang X."/>
            <person name="Xu Y."/>
            <person name="Luo Y."/>
            <person name="Kruse A."/>
            <person name="Fisher T.W."/>
            <person name="Nelson D.R."/>
            <person name="Elimelech M."/>
            <person name="MacCoss M."/>
            <person name="Johnson R."/>
            <person name="Cohen E."/>
            <person name="Hunter W.B."/>
            <person name="Brown J.K."/>
            <person name="Jander G."/>
            <person name="Cilia M."/>
            <person name="Douglas A.E."/>
            <person name="Ghanim M."/>
            <person name="Simmons A.M."/>
            <person name="Wintermantel W.M."/>
            <person name="Ling K.-S."/>
            <person name="Fei Z."/>
        </authorList>
    </citation>
    <scope>NUCLEOTIDE SEQUENCE [LARGE SCALE GENOMIC DNA]</scope>
    <source>
        <strain evidence="6 7">MEAM1</strain>
    </source>
</reference>
<comment type="similarity">
    <text evidence="5">Belongs to the Crl family.</text>
</comment>
<evidence type="ECO:0000256" key="1">
    <source>
        <dbReference type="ARBA" id="ARBA00022490"/>
    </source>
</evidence>
<dbReference type="OrthoDB" id="6428303at2"/>
<feature type="region of interest" description="Essential for activity" evidence="5">
    <location>
        <begin position="99"/>
        <end position="122"/>
    </location>
</feature>
<keyword evidence="1 5" id="KW-0963">Cytoplasm</keyword>
<dbReference type="GO" id="GO:0045893">
    <property type="term" value="P:positive regulation of DNA-templated transcription"/>
    <property type="evidence" value="ECO:0007669"/>
    <property type="project" value="UniProtKB-UniRule"/>
</dbReference>
<evidence type="ECO:0000313" key="7">
    <source>
        <dbReference type="Proteomes" id="UP000216438"/>
    </source>
</evidence>
<dbReference type="RefSeq" id="WP_016857290.1">
    <property type="nucleotide sequence ID" value="NZ_CP016303.1"/>
</dbReference>
<keyword evidence="2 5" id="KW-0805">Transcription regulation</keyword>
<comment type="function">
    <text evidence="5">Binds to the sigma-S subunit of RNA polymerase, activating expression of sigma-S-regulated genes. Stimulates RNA polymerase holoenzyme formation and may bind to several other sigma factors, such as sigma-70 and sigma-32.</text>
</comment>
<proteinExistence type="inferred from homology"/>
<accession>A0A249E001</accession>
<dbReference type="GO" id="GO:0005737">
    <property type="term" value="C:cytoplasm"/>
    <property type="evidence" value="ECO:0007669"/>
    <property type="project" value="UniProtKB-SubCell"/>
</dbReference>
<dbReference type="InterPro" id="IPR038208">
    <property type="entry name" value="Tscrpt_reg_Crl_sf"/>
</dbReference>
<evidence type="ECO:0000256" key="3">
    <source>
        <dbReference type="ARBA" id="ARBA00023159"/>
    </source>
</evidence>
<dbReference type="Gene3D" id="3.30.310.230">
    <property type="entry name" value="Sigma factor-binding protein Crl monomer"/>
    <property type="match status" value="1"/>
</dbReference>
<dbReference type="Proteomes" id="UP000216438">
    <property type="component" value="Chromosome"/>
</dbReference>
<evidence type="ECO:0000256" key="4">
    <source>
        <dbReference type="ARBA" id="ARBA00023163"/>
    </source>
</evidence>
<reference evidence="7" key="1">
    <citation type="submission" date="2016-06" db="EMBL/GenBank/DDBJ databases">
        <authorList>
            <person name="Chen W."/>
            <person name="Hasegawa D.K."/>
        </authorList>
    </citation>
    <scope>NUCLEOTIDE SEQUENCE [LARGE SCALE GENOMIC DNA]</scope>
    <source>
        <strain evidence="7">MEAM1</strain>
    </source>
</reference>
<keyword evidence="4 5" id="KW-0804">Transcription</keyword>
<name>A0A249E001_9ENTR</name>